<proteinExistence type="predicted"/>
<evidence type="ECO:0000313" key="2">
    <source>
        <dbReference type="Proteomes" id="UP000050421"/>
    </source>
</evidence>
<evidence type="ECO:0000313" key="1">
    <source>
        <dbReference type="EMBL" id="KPQ20180.1"/>
    </source>
</evidence>
<organism evidence="1 2">
    <name type="scientific">Algoriphagus marincola HL-49</name>
    <dbReference type="NCBI Taxonomy" id="1305737"/>
    <lineage>
        <taxon>Bacteria</taxon>
        <taxon>Pseudomonadati</taxon>
        <taxon>Bacteroidota</taxon>
        <taxon>Cytophagia</taxon>
        <taxon>Cytophagales</taxon>
        <taxon>Cyclobacteriaceae</taxon>
        <taxon>Algoriphagus</taxon>
    </lineage>
</organism>
<dbReference type="Proteomes" id="UP000050421">
    <property type="component" value="Unassembled WGS sequence"/>
</dbReference>
<dbReference type="PATRIC" id="fig|1305737.6.peg.491"/>
<dbReference type="AlphaFoldDB" id="A0A0P7YN55"/>
<dbReference type="EMBL" id="LJXT01000001">
    <property type="protein sequence ID" value="KPQ20180.1"/>
    <property type="molecule type" value="Genomic_DNA"/>
</dbReference>
<reference evidence="1 2" key="1">
    <citation type="submission" date="2015-09" db="EMBL/GenBank/DDBJ databases">
        <title>Identification and resolution of microdiversity through metagenomic sequencing of parallel consortia.</title>
        <authorList>
            <person name="Nelson W.C."/>
            <person name="Romine M.F."/>
            <person name="Lindemann S.R."/>
        </authorList>
    </citation>
    <scope>NUCLEOTIDE SEQUENCE [LARGE SCALE GENOMIC DNA]</scope>
    <source>
        <strain evidence="1">HL-49</strain>
    </source>
</reference>
<comment type="caution">
    <text evidence="1">The sequence shown here is derived from an EMBL/GenBank/DDBJ whole genome shotgun (WGS) entry which is preliminary data.</text>
</comment>
<protein>
    <submittedName>
        <fullName evidence="1">Uncharacterized protein</fullName>
    </submittedName>
</protein>
<accession>A0A0P7YN55</accession>
<dbReference type="OrthoDB" id="826073at2"/>
<sequence length="83" mass="9925">MFDSPEYPQSLSEDLFEQWLEIGREKPIPYAYLLVIWDEIENTYLPIYVEERSQIHSYSRYGTSPERQLLVAAYDLFSESRVL</sequence>
<gene>
    <name evidence="1" type="ORF">HLUCCX10_00250</name>
</gene>
<name>A0A0P7YN55_9BACT</name>